<comment type="caution">
    <text evidence="2">The sequence shown here is derived from an EMBL/GenBank/DDBJ whole genome shotgun (WGS) entry which is preliminary data.</text>
</comment>
<dbReference type="EMBL" id="RWGY01000039">
    <property type="protein sequence ID" value="TVU12089.1"/>
    <property type="molecule type" value="Genomic_DNA"/>
</dbReference>
<feature type="non-terminal residue" evidence="2">
    <location>
        <position position="1"/>
    </location>
</feature>
<name>A0A5J9TL27_9POAL</name>
<reference evidence="2 3" key="1">
    <citation type="journal article" date="2019" name="Sci. Rep.">
        <title>A high-quality genome of Eragrostis curvula grass provides insights into Poaceae evolution and supports new strategies to enhance forage quality.</title>
        <authorList>
            <person name="Carballo J."/>
            <person name="Santos B.A.C.M."/>
            <person name="Zappacosta D."/>
            <person name="Garbus I."/>
            <person name="Selva J.P."/>
            <person name="Gallo C.A."/>
            <person name="Diaz A."/>
            <person name="Albertini E."/>
            <person name="Caccamo M."/>
            <person name="Echenique V."/>
        </authorList>
    </citation>
    <scope>NUCLEOTIDE SEQUENCE [LARGE SCALE GENOMIC DNA]</scope>
    <source>
        <strain evidence="3">cv. Victoria</strain>
        <tissue evidence="2">Leaf</tissue>
    </source>
</reference>
<gene>
    <name evidence="2" type="ORF">EJB05_45716</name>
</gene>
<dbReference type="AlphaFoldDB" id="A0A5J9TL27"/>
<accession>A0A5J9TL27</accession>
<sequence>MRRAYTDEKGKITGRGEKLQGRTGRESSCESSHCFLASEVFDEIPLLTSATDVASTSAVQHRCKYECLPNILHTEDISILLRYNL</sequence>
<proteinExistence type="predicted"/>
<evidence type="ECO:0000256" key="1">
    <source>
        <dbReference type="SAM" id="MobiDB-lite"/>
    </source>
</evidence>
<keyword evidence="3" id="KW-1185">Reference proteome</keyword>
<organism evidence="2 3">
    <name type="scientific">Eragrostis curvula</name>
    <name type="common">weeping love grass</name>
    <dbReference type="NCBI Taxonomy" id="38414"/>
    <lineage>
        <taxon>Eukaryota</taxon>
        <taxon>Viridiplantae</taxon>
        <taxon>Streptophyta</taxon>
        <taxon>Embryophyta</taxon>
        <taxon>Tracheophyta</taxon>
        <taxon>Spermatophyta</taxon>
        <taxon>Magnoliopsida</taxon>
        <taxon>Liliopsida</taxon>
        <taxon>Poales</taxon>
        <taxon>Poaceae</taxon>
        <taxon>PACMAD clade</taxon>
        <taxon>Chloridoideae</taxon>
        <taxon>Eragrostideae</taxon>
        <taxon>Eragrostidinae</taxon>
        <taxon>Eragrostis</taxon>
    </lineage>
</organism>
<dbReference type="Proteomes" id="UP000324897">
    <property type="component" value="Chromosome 3"/>
</dbReference>
<evidence type="ECO:0000313" key="2">
    <source>
        <dbReference type="EMBL" id="TVU12089.1"/>
    </source>
</evidence>
<feature type="non-terminal residue" evidence="2">
    <location>
        <position position="85"/>
    </location>
</feature>
<protein>
    <submittedName>
        <fullName evidence="2">Uncharacterized protein</fullName>
    </submittedName>
</protein>
<evidence type="ECO:0000313" key="3">
    <source>
        <dbReference type="Proteomes" id="UP000324897"/>
    </source>
</evidence>
<dbReference type="Gramene" id="TVU12089">
    <property type="protein sequence ID" value="TVU12089"/>
    <property type="gene ID" value="EJB05_45716"/>
</dbReference>
<feature type="region of interest" description="Disordered" evidence="1">
    <location>
        <begin position="1"/>
        <end position="26"/>
    </location>
</feature>